<keyword evidence="4 7" id="KW-0233">DNA recombination</keyword>
<evidence type="ECO:0000256" key="7">
    <source>
        <dbReference type="HAMAP-Rule" id="MF_00201"/>
    </source>
</evidence>
<gene>
    <name evidence="7" type="primary">recO</name>
    <name evidence="9" type="ORF">CEN92_301</name>
</gene>
<accession>A0A554LEG2</accession>
<comment type="function">
    <text evidence="7">Involved in DNA repair and RecF pathway recombination.</text>
</comment>
<dbReference type="GO" id="GO:0006302">
    <property type="term" value="P:double-strand break repair"/>
    <property type="evidence" value="ECO:0007669"/>
    <property type="project" value="TreeGrafter"/>
</dbReference>
<dbReference type="GO" id="GO:0043590">
    <property type="term" value="C:bacterial nucleoid"/>
    <property type="evidence" value="ECO:0007669"/>
    <property type="project" value="TreeGrafter"/>
</dbReference>
<evidence type="ECO:0000256" key="4">
    <source>
        <dbReference type="ARBA" id="ARBA00023172"/>
    </source>
</evidence>
<evidence type="ECO:0000256" key="2">
    <source>
        <dbReference type="ARBA" id="ARBA00021310"/>
    </source>
</evidence>
<reference evidence="9 10" key="1">
    <citation type="submission" date="2017-07" db="EMBL/GenBank/DDBJ databases">
        <title>Mechanisms for carbon and nitrogen cycling indicate functional differentiation within the Candidate Phyla Radiation.</title>
        <authorList>
            <person name="Danczak R.E."/>
            <person name="Johnston M.D."/>
            <person name="Kenah C."/>
            <person name="Slattery M."/>
            <person name="Wrighton K.C."/>
            <person name="Wilkins M.J."/>
        </authorList>
    </citation>
    <scope>NUCLEOTIDE SEQUENCE [LARGE SCALE GENOMIC DNA]</scope>
    <source>
        <strain evidence="9">Licking1014_96</strain>
    </source>
</reference>
<dbReference type="HAMAP" id="MF_00201">
    <property type="entry name" value="RecO"/>
    <property type="match status" value="1"/>
</dbReference>
<evidence type="ECO:0000256" key="1">
    <source>
        <dbReference type="ARBA" id="ARBA00007452"/>
    </source>
</evidence>
<dbReference type="AlphaFoldDB" id="A0A554LEG2"/>
<evidence type="ECO:0000313" key="10">
    <source>
        <dbReference type="Proteomes" id="UP000318296"/>
    </source>
</evidence>
<evidence type="ECO:0000256" key="3">
    <source>
        <dbReference type="ARBA" id="ARBA00022763"/>
    </source>
</evidence>
<dbReference type="Proteomes" id="UP000318296">
    <property type="component" value="Unassembled WGS sequence"/>
</dbReference>
<dbReference type="EMBL" id="VMGH01000044">
    <property type="protein sequence ID" value="TSC91271.1"/>
    <property type="molecule type" value="Genomic_DNA"/>
</dbReference>
<dbReference type="InterPro" id="IPR003717">
    <property type="entry name" value="RecO"/>
</dbReference>
<evidence type="ECO:0000259" key="8">
    <source>
        <dbReference type="Pfam" id="PF11967"/>
    </source>
</evidence>
<dbReference type="InterPro" id="IPR012340">
    <property type="entry name" value="NA-bd_OB-fold"/>
</dbReference>
<protein>
    <recommendedName>
        <fullName evidence="2 7">DNA repair protein RecO</fullName>
    </recommendedName>
    <alternativeName>
        <fullName evidence="6 7">Recombination protein O</fullName>
    </alternativeName>
</protein>
<name>A0A554LEG2_9BACT</name>
<evidence type="ECO:0000256" key="5">
    <source>
        <dbReference type="ARBA" id="ARBA00023204"/>
    </source>
</evidence>
<dbReference type="SUPFAM" id="SSF50249">
    <property type="entry name" value="Nucleic acid-binding proteins"/>
    <property type="match status" value="1"/>
</dbReference>
<dbReference type="InterPro" id="IPR037278">
    <property type="entry name" value="ARFGAP/RecO"/>
</dbReference>
<evidence type="ECO:0000313" key="9">
    <source>
        <dbReference type="EMBL" id="TSC91271.1"/>
    </source>
</evidence>
<dbReference type="PANTHER" id="PTHR33991">
    <property type="entry name" value="DNA REPAIR PROTEIN RECO"/>
    <property type="match status" value="1"/>
</dbReference>
<dbReference type="Gene3D" id="2.40.50.140">
    <property type="entry name" value="Nucleic acid-binding proteins"/>
    <property type="match status" value="1"/>
</dbReference>
<organism evidence="9 10">
    <name type="scientific">Candidatus Berkelbacteria bacterium Licking1014_96</name>
    <dbReference type="NCBI Taxonomy" id="2017149"/>
    <lineage>
        <taxon>Bacteria</taxon>
        <taxon>Candidatus Berkelbacteria</taxon>
    </lineage>
</organism>
<dbReference type="Gene3D" id="1.20.1440.120">
    <property type="entry name" value="Recombination protein O, C-terminal domain"/>
    <property type="match status" value="1"/>
</dbReference>
<dbReference type="Pfam" id="PF11967">
    <property type="entry name" value="RecO_N"/>
    <property type="match status" value="1"/>
</dbReference>
<keyword evidence="3 7" id="KW-0227">DNA damage</keyword>
<keyword evidence="5 7" id="KW-0234">DNA repair</keyword>
<comment type="caution">
    <text evidence="9">The sequence shown here is derived from an EMBL/GenBank/DDBJ whole genome shotgun (WGS) entry which is preliminary data.</text>
</comment>
<evidence type="ECO:0000256" key="6">
    <source>
        <dbReference type="ARBA" id="ARBA00033409"/>
    </source>
</evidence>
<proteinExistence type="inferred from homology"/>
<dbReference type="NCBIfam" id="TIGR00613">
    <property type="entry name" value="reco"/>
    <property type="match status" value="1"/>
</dbReference>
<feature type="domain" description="DNA replication/recombination mediator RecO N-terminal" evidence="8">
    <location>
        <begin position="1"/>
        <end position="76"/>
    </location>
</feature>
<comment type="similarity">
    <text evidence="1 7">Belongs to the RecO family.</text>
</comment>
<dbReference type="SUPFAM" id="SSF57863">
    <property type="entry name" value="ArfGap/RecO-like zinc finger"/>
    <property type="match status" value="1"/>
</dbReference>
<dbReference type="InterPro" id="IPR022572">
    <property type="entry name" value="DNA_rep/recomb_RecO_N"/>
</dbReference>
<dbReference type="Pfam" id="PF02565">
    <property type="entry name" value="RecO_C"/>
    <property type="match status" value="1"/>
</dbReference>
<dbReference type="GO" id="GO:0006310">
    <property type="term" value="P:DNA recombination"/>
    <property type="evidence" value="ECO:0007669"/>
    <property type="project" value="UniProtKB-UniRule"/>
</dbReference>
<dbReference type="InterPro" id="IPR042242">
    <property type="entry name" value="RecO_C"/>
</dbReference>
<dbReference type="PANTHER" id="PTHR33991:SF1">
    <property type="entry name" value="DNA REPAIR PROTEIN RECO"/>
    <property type="match status" value="1"/>
</dbReference>
<sequence length="250" mass="28963">MNRSYKTKAIIIKQYEVGEADRIVVVFSREFGRLVLKARGVRKILAKLKGHLELLAYTQLEIHQGRSLDTIIGAEAQSLFKKIRQNLRSTSRLYLVLEFLNKILPEGEPHPEIFDRLLYLLENLDKKESRERRIVVITYFCLQVLRELGYYPHFRECLKCQKDIESGGNFFDFLGAGIVCRDCGGEEALMPVSDQAVIFLRFLIENNNIFLPEIKVLPKVSVEAYSLVERYLETTIDSELKSKKFVKLVD</sequence>